<accession>A0A385SPG6</accession>
<keyword evidence="2" id="KW-1185">Reference proteome</keyword>
<sequence length="244" mass="28045">MVFSGCHDDSPVKNQLIEIVGSNYSQFYTYEHDRLSTFKISSDTKTYTKFNYDGDRLISVEVISSDVVASRIELTYDDAGKRISEIEYRFPAAGQEEVYATRTYAYDDAGNVILKTQRPTKNSAGQPATYYFEFEYEWQAGNVTRSNRYLVNSVERQLYATYNYTYDNKHNPAKQNLVFAYVGGFEEVLSLNNIINTELIEDGVLQYDAPTIFAYNDQDFPDRSTYTQIDAGGSTIVSRQYKYQ</sequence>
<evidence type="ECO:0008006" key="3">
    <source>
        <dbReference type="Google" id="ProtNLM"/>
    </source>
</evidence>
<reference evidence="2" key="1">
    <citation type="submission" date="2018-09" db="EMBL/GenBank/DDBJ databases">
        <title>Chryseolinea sp. KIS68-18 isolated from soil.</title>
        <authorList>
            <person name="Weon H.-Y."/>
            <person name="Kwon S.-W."/>
            <person name="Lee S.A."/>
        </authorList>
    </citation>
    <scope>NUCLEOTIDE SEQUENCE [LARGE SCALE GENOMIC DNA]</scope>
    <source>
        <strain evidence="2">KIS68-18</strain>
    </source>
</reference>
<protein>
    <recommendedName>
        <fullName evidence="3">DUF4595 domain-containing protein</fullName>
    </recommendedName>
</protein>
<gene>
    <name evidence="1" type="ORF">D4L85_17040</name>
</gene>
<dbReference type="EMBL" id="CP032382">
    <property type="protein sequence ID" value="AYB32171.1"/>
    <property type="molecule type" value="Genomic_DNA"/>
</dbReference>
<organism evidence="1 2">
    <name type="scientific">Chryseolinea soli</name>
    <dbReference type="NCBI Taxonomy" id="2321403"/>
    <lineage>
        <taxon>Bacteria</taxon>
        <taxon>Pseudomonadati</taxon>
        <taxon>Bacteroidota</taxon>
        <taxon>Cytophagia</taxon>
        <taxon>Cytophagales</taxon>
        <taxon>Fulvivirgaceae</taxon>
        <taxon>Chryseolinea</taxon>
    </lineage>
</organism>
<dbReference type="AlphaFoldDB" id="A0A385SPG6"/>
<evidence type="ECO:0000313" key="1">
    <source>
        <dbReference type="EMBL" id="AYB32171.1"/>
    </source>
</evidence>
<name>A0A385SPG6_9BACT</name>
<evidence type="ECO:0000313" key="2">
    <source>
        <dbReference type="Proteomes" id="UP000266183"/>
    </source>
</evidence>
<dbReference type="KEGG" id="chk:D4L85_17040"/>
<proteinExistence type="predicted"/>
<dbReference type="Proteomes" id="UP000266183">
    <property type="component" value="Chromosome"/>
</dbReference>